<sequence length="158" mass="17555">MVWGCVIDGKKGPLINLDYPGGKGGGMTLVQYQQQVLSGVLEDFYHEVREEQGPCSFQQDNASAHTSKSTNDWFHSHHIPLFPHPSSSPDLNPIEGVWHELKTIIRSSPHPPTMLDTLEAAIQSAWDQLSIDAINKYVGTMEDCVRAIIMARGGHTQY</sequence>
<dbReference type="InterPro" id="IPR038717">
    <property type="entry name" value="Tc1-like_DDE_dom"/>
</dbReference>
<feature type="domain" description="Tc1-like transposase DDE" evidence="1">
    <location>
        <begin position="43"/>
        <end position="107"/>
    </location>
</feature>
<evidence type="ECO:0000313" key="2">
    <source>
        <dbReference type="EMBL" id="KAJ3560407.1"/>
    </source>
</evidence>
<organism evidence="2 3">
    <name type="scientific">Leucocoprinus birnbaumii</name>
    <dbReference type="NCBI Taxonomy" id="56174"/>
    <lineage>
        <taxon>Eukaryota</taxon>
        <taxon>Fungi</taxon>
        <taxon>Dikarya</taxon>
        <taxon>Basidiomycota</taxon>
        <taxon>Agaricomycotina</taxon>
        <taxon>Agaricomycetes</taxon>
        <taxon>Agaricomycetidae</taxon>
        <taxon>Agaricales</taxon>
        <taxon>Agaricineae</taxon>
        <taxon>Agaricaceae</taxon>
        <taxon>Leucocoprinus</taxon>
    </lineage>
</organism>
<dbReference type="AlphaFoldDB" id="A0AAD5YKY2"/>
<dbReference type="EMBL" id="JANIEX010001179">
    <property type="protein sequence ID" value="KAJ3560407.1"/>
    <property type="molecule type" value="Genomic_DNA"/>
</dbReference>
<dbReference type="Proteomes" id="UP001213000">
    <property type="component" value="Unassembled WGS sequence"/>
</dbReference>
<dbReference type="InterPro" id="IPR036397">
    <property type="entry name" value="RNaseH_sf"/>
</dbReference>
<dbReference type="GO" id="GO:0003676">
    <property type="term" value="F:nucleic acid binding"/>
    <property type="evidence" value="ECO:0007669"/>
    <property type="project" value="InterPro"/>
</dbReference>
<reference evidence="2" key="1">
    <citation type="submission" date="2022-07" db="EMBL/GenBank/DDBJ databases">
        <title>Genome Sequence of Leucocoprinus birnbaumii.</title>
        <authorList>
            <person name="Buettner E."/>
        </authorList>
    </citation>
    <scope>NUCLEOTIDE SEQUENCE</scope>
    <source>
        <strain evidence="2">VT141</strain>
    </source>
</reference>
<protein>
    <recommendedName>
        <fullName evidence="1">Tc1-like transposase DDE domain-containing protein</fullName>
    </recommendedName>
</protein>
<evidence type="ECO:0000259" key="1">
    <source>
        <dbReference type="Pfam" id="PF13358"/>
    </source>
</evidence>
<evidence type="ECO:0000313" key="3">
    <source>
        <dbReference type="Proteomes" id="UP001213000"/>
    </source>
</evidence>
<keyword evidence="3" id="KW-1185">Reference proteome</keyword>
<name>A0AAD5YKY2_9AGAR</name>
<proteinExistence type="predicted"/>
<dbReference type="Gene3D" id="3.30.420.10">
    <property type="entry name" value="Ribonuclease H-like superfamily/Ribonuclease H"/>
    <property type="match status" value="1"/>
</dbReference>
<comment type="caution">
    <text evidence="2">The sequence shown here is derived from an EMBL/GenBank/DDBJ whole genome shotgun (WGS) entry which is preliminary data.</text>
</comment>
<dbReference type="Pfam" id="PF13358">
    <property type="entry name" value="DDE_3"/>
    <property type="match status" value="1"/>
</dbReference>
<accession>A0AAD5YKY2</accession>
<gene>
    <name evidence="2" type="ORF">NP233_g10858</name>
</gene>